<keyword evidence="1" id="KW-0812">Transmembrane</keyword>
<sequence length="152" mass="17476">MDTPNMIIGIVLSAIILLPILLINKSVLQKRKRIIAKLDALAIIDNKKIGELDTWTDNSVIGISTDNSKLYFSRNTDHYEKEIAFDLKNIKECTIVNTFKQGTNNIEKLELLLELYDSKDRVSLEIFKVDEKNFIIGEEMRIAKKWYSKLAS</sequence>
<dbReference type="RefSeq" id="WP_246915859.1">
    <property type="nucleotide sequence ID" value="NZ_CP090145.1"/>
</dbReference>
<gene>
    <name evidence="2" type="ORF">LXD69_13980</name>
</gene>
<reference evidence="2" key="2">
    <citation type="submission" date="2022-04" db="EMBL/GenBank/DDBJ databases">
        <title>Complete Genome Sequence of Flavobacterium sediminilitoris YSM-43, Isolated from a Tidal Sediment.</title>
        <authorList>
            <person name="Lee P.A."/>
        </authorList>
    </citation>
    <scope>NUCLEOTIDE SEQUENCE</scope>
    <source>
        <strain evidence="2">YSM-43</strain>
    </source>
</reference>
<proteinExistence type="predicted"/>
<reference evidence="2" key="1">
    <citation type="submission" date="2021-12" db="EMBL/GenBank/DDBJ databases">
        <authorList>
            <person name="Cha I.-T."/>
            <person name="Lee K.-E."/>
            <person name="Park S.-J."/>
        </authorList>
    </citation>
    <scope>NUCLEOTIDE SEQUENCE</scope>
    <source>
        <strain evidence="2">YSM-43</strain>
    </source>
</reference>
<keyword evidence="1" id="KW-1133">Transmembrane helix</keyword>
<name>A0ABY4HKP6_9FLAO</name>
<keyword evidence="1" id="KW-0472">Membrane</keyword>
<feature type="transmembrane region" description="Helical" evidence="1">
    <location>
        <begin position="6"/>
        <end position="23"/>
    </location>
</feature>
<accession>A0ABY4HKP6</accession>
<organism evidence="2 3">
    <name type="scientific">Flavobacterium sediminilitoris</name>
    <dbReference type="NCBI Taxonomy" id="2024526"/>
    <lineage>
        <taxon>Bacteria</taxon>
        <taxon>Pseudomonadati</taxon>
        <taxon>Bacteroidota</taxon>
        <taxon>Flavobacteriia</taxon>
        <taxon>Flavobacteriales</taxon>
        <taxon>Flavobacteriaceae</taxon>
        <taxon>Flavobacterium</taxon>
    </lineage>
</organism>
<keyword evidence="3" id="KW-1185">Reference proteome</keyword>
<evidence type="ECO:0000313" key="2">
    <source>
        <dbReference type="EMBL" id="UOX33143.1"/>
    </source>
</evidence>
<evidence type="ECO:0000313" key="3">
    <source>
        <dbReference type="Proteomes" id="UP000830454"/>
    </source>
</evidence>
<dbReference type="EMBL" id="CP090145">
    <property type="protein sequence ID" value="UOX33143.1"/>
    <property type="molecule type" value="Genomic_DNA"/>
</dbReference>
<dbReference type="Proteomes" id="UP000830454">
    <property type="component" value="Chromosome"/>
</dbReference>
<protein>
    <submittedName>
        <fullName evidence="2">Uncharacterized protein</fullName>
    </submittedName>
</protein>
<evidence type="ECO:0000256" key="1">
    <source>
        <dbReference type="SAM" id="Phobius"/>
    </source>
</evidence>